<comment type="caution">
    <text evidence="7">The sequence shown here is derived from an EMBL/GenBank/DDBJ whole genome shotgun (WGS) entry which is preliminary data.</text>
</comment>
<feature type="transmembrane region" description="Helical" evidence="6">
    <location>
        <begin position="257"/>
        <end position="275"/>
    </location>
</feature>
<feature type="transmembrane region" description="Helical" evidence="6">
    <location>
        <begin position="163"/>
        <end position="187"/>
    </location>
</feature>
<evidence type="ECO:0000256" key="3">
    <source>
        <dbReference type="ARBA" id="ARBA00022692"/>
    </source>
</evidence>
<evidence type="ECO:0000256" key="6">
    <source>
        <dbReference type="SAM" id="Phobius"/>
    </source>
</evidence>
<reference evidence="7 8" key="1">
    <citation type="journal article" date="2024" name="Nat. Commun.">
        <title>Phylogenomics reveals the evolutionary origins of lichenization in chlorophyte algae.</title>
        <authorList>
            <person name="Puginier C."/>
            <person name="Libourel C."/>
            <person name="Otte J."/>
            <person name="Skaloud P."/>
            <person name="Haon M."/>
            <person name="Grisel S."/>
            <person name="Petersen M."/>
            <person name="Berrin J.G."/>
            <person name="Delaux P.M."/>
            <person name="Dal Grande F."/>
            <person name="Keller J."/>
        </authorList>
    </citation>
    <scope>NUCLEOTIDE SEQUENCE [LARGE SCALE GENOMIC DNA]</scope>
    <source>
        <strain evidence="7 8">SAG 2145</strain>
    </source>
</reference>
<evidence type="ECO:0000256" key="1">
    <source>
        <dbReference type="ARBA" id="ARBA00004651"/>
    </source>
</evidence>
<gene>
    <name evidence="7" type="ORF">WJX74_008959</name>
</gene>
<proteinExistence type="predicted"/>
<keyword evidence="5 6" id="KW-0472">Membrane</keyword>
<comment type="subcellular location">
    <subcellularLocation>
        <location evidence="1">Cell membrane</location>
        <topology evidence="1">Multi-pass membrane protein</topology>
    </subcellularLocation>
</comment>
<keyword evidence="3 6" id="KW-0812">Transmembrane</keyword>
<dbReference type="GO" id="GO:0005886">
    <property type="term" value="C:plasma membrane"/>
    <property type="evidence" value="ECO:0007669"/>
    <property type="project" value="UniProtKB-SubCell"/>
</dbReference>
<name>A0AAW1RAI5_9CHLO</name>
<dbReference type="InterPro" id="IPR051258">
    <property type="entry name" value="Diverse_Substrate_Transporter"/>
</dbReference>
<accession>A0AAW1RAI5</accession>
<dbReference type="PANTHER" id="PTHR42920">
    <property type="entry name" value="OS03G0707200 PROTEIN-RELATED"/>
    <property type="match status" value="1"/>
</dbReference>
<evidence type="ECO:0008006" key="9">
    <source>
        <dbReference type="Google" id="ProtNLM"/>
    </source>
</evidence>
<sequence>MTRGEFQDELTTSDHSLHHLDHEEEAAVLSHVGDLDSRILLAKRQMAEEVTERPFKEVLWGQALLLVSAAMWGSYGPLTRWLFLSHGPPTPSIMTVIQCAIATLTTFIWHLLTFLNPHKRRRRAHRKEQKRRSQNALGQSLLEAGQHVPPSSRQDASGPFGRWTVVVGALELAVWGIFGNIGTVVGFKHSSAVRGAFLLRLSSLFTPLIEVGLGGRIGPSVWLACLAAAGGGAMIGIDGASDSAPVDPQYSVGLGDALLAGAALMWSLQTVRLGYYCPHCPTIKLAIINFAFTFLFALLWVAIDIWLLLCSDKNLLQLWPGWRDPWQWAVLSAASAGPWAIATVVQIRGQRVVPPSQAQVITSTDALFSTAFAGFLGSSEQHLGWLGWAGAAVITFASLSAALFP</sequence>
<feature type="transmembrane region" description="Helical" evidence="6">
    <location>
        <begin position="385"/>
        <end position="404"/>
    </location>
</feature>
<feature type="transmembrane region" description="Helical" evidence="6">
    <location>
        <begin position="287"/>
        <end position="308"/>
    </location>
</feature>
<keyword evidence="8" id="KW-1185">Reference proteome</keyword>
<evidence type="ECO:0000256" key="5">
    <source>
        <dbReference type="ARBA" id="ARBA00023136"/>
    </source>
</evidence>
<dbReference type="Proteomes" id="UP001438707">
    <property type="component" value="Unassembled WGS sequence"/>
</dbReference>
<dbReference type="EMBL" id="JALJOS010000015">
    <property type="protein sequence ID" value="KAK9830823.1"/>
    <property type="molecule type" value="Genomic_DNA"/>
</dbReference>
<feature type="transmembrane region" description="Helical" evidence="6">
    <location>
        <begin position="193"/>
        <end position="213"/>
    </location>
</feature>
<organism evidence="7 8">
    <name type="scientific">Apatococcus lobatus</name>
    <dbReference type="NCBI Taxonomy" id="904363"/>
    <lineage>
        <taxon>Eukaryota</taxon>
        <taxon>Viridiplantae</taxon>
        <taxon>Chlorophyta</taxon>
        <taxon>core chlorophytes</taxon>
        <taxon>Trebouxiophyceae</taxon>
        <taxon>Chlorellales</taxon>
        <taxon>Chlorellaceae</taxon>
        <taxon>Apatococcus</taxon>
    </lineage>
</organism>
<evidence type="ECO:0000256" key="2">
    <source>
        <dbReference type="ARBA" id="ARBA00022475"/>
    </source>
</evidence>
<evidence type="ECO:0000313" key="8">
    <source>
        <dbReference type="Proteomes" id="UP001438707"/>
    </source>
</evidence>
<dbReference type="PANTHER" id="PTHR42920:SF23">
    <property type="entry name" value="EAMA DOMAIN-CONTAINING PROTEIN"/>
    <property type="match status" value="1"/>
</dbReference>
<feature type="transmembrane region" description="Helical" evidence="6">
    <location>
        <begin position="58"/>
        <end position="75"/>
    </location>
</feature>
<evidence type="ECO:0000256" key="4">
    <source>
        <dbReference type="ARBA" id="ARBA00022989"/>
    </source>
</evidence>
<feature type="transmembrane region" description="Helical" evidence="6">
    <location>
        <begin position="220"/>
        <end position="237"/>
    </location>
</feature>
<evidence type="ECO:0000313" key="7">
    <source>
        <dbReference type="EMBL" id="KAK9830823.1"/>
    </source>
</evidence>
<feature type="transmembrane region" description="Helical" evidence="6">
    <location>
        <begin position="95"/>
        <end position="115"/>
    </location>
</feature>
<dbReference type="AlphaFoldDB" id="A0AAW1RAI5"/>
<protein>
    <recommendedName>
        <fullName evidence="9">EamA domain-containing protein</fullName>
    </recommendedName>
</protein>
<keyword evidence="2" id="KW-1003">Cell membrane</keyword>
<keyword evidence="4 6" id="KW-1133">Transmembrane helix</keyword>